<sequence length="85" mass="9917">MAKGFTPQEQKAWANFMHKNEKMKNFVAHQAAFENPYQRIASQPICPRCERPGFHHHGGMICTSCSYTGPTVMKTRQYLKEGWWK</sequence>
<keyword evidence="2" id="KW-1185">Reference proteome</keyword>
<name>A0ABW3PNT9_9BACL</name>
<gene>
    <name evidence="1" type="ORF">ACFQ3J_00360</name>
</gene>
<organism evidence="1 2">
    <name type="scientific">Paenibacillus provencensis</name>
    <dbReference type="NCBI Taxonomy" id="441151"/>
    <lineage>
        <taxon>Bacteria</taxon>
        <taxon>Bacillati</taxon>
        <taxon>Bacillota</taxon>
        <taxon>Bacilli</taxon>
        <taxon>Bacillales</taxon>
        <taxon>Paenibacillaceae</taxon>
        <taxon>Paenibacillus</taxon>
    </lineage>
</organism>
<dbReference type="EMBL" id="JBHTKX010000001">
    <property type="protein sequence ID" value="MFD1126626.1"/>
    <property type="molecule type" value="Genomic_DNA"/>
</dbReference>
<evidence type="ECO:0000313" key="2">
    <source>
        <dbReference type="Proteomes" id="UP001597169"/>
    </source>
</evidence>
<proteinExistence type="predicted"/>
<protein>
    <submittedName>
        <fullName evidence="1">Uncharacterized protein</fullName>
    </submittedName>
</protein>
<dbReference type="RefSeq" id="WP_251584925.1">
    <property type="nucleotide sequence ID" value="NZ_JBHTKX010000001.1"/>
</dbReference>
<accession>A0ABW3PNT9</accession>
<reference evidence="2" key="1">
    <citation type="journal article" date="2019" name="Int. J. Syst. Evol. Microbiol.">
        <title>The Global Catalogue of Microorganisms (GCM) 10K type strain sequencing project: providing services to taxonomists for standard genome sequencing and annotation.</title>
        <authorList>
            <consortium name="The Broad Institute Genomics Platform"/>
            <consortium name="The Broad Institute Genome Sequencing Center for Infectious Disease"/>
            <person name="Wu L."/>
            <person name="Ma J."/>
        </authorList>
    </citation>
    <scope>NUCLEOTIDE SEQUENCE [LARGE SCALE GENOMIC DNA]</scope>
    <source>
        <strain evidence="2">CCUG 53519</strain>
    </source>
</reference>
<evidence type="ECO:0000313" key="1">
    <source>
        <dbReference type="EMBL" id="MFD1126626.1"/>
    </source>
</evidence>
<dbReference type="Proteomes" id="UP001597169">
    <property type="component" value="Unassembled WGS sequence"/>
</dbReference>
<comment type="caution">
    <text evidence="1">The sequence shown here is derived from an EMBL/GenBank/DDBJ whole genome shotgun (WGS) entry which is preliminary data.</text>
</comment>